<gene>
    <name evidence="2 3 4" type="primary">LOC106062235</name>
</gene>
<dbReference type="RefSeq" id="XP_013075956.2">
    <property type="nucleotide sequence ID" value="XM_013220502.2"/>
</dbReference>
<reference evidence="2 3" key="1">
    <citation type="submission" date="2025-04" db="UniProtKB">
        <authorList>
            <consortium name="RefSeq"/>
        </authorList>
    </citation>
    <scope>IDENTIFICATION</scope>
</reference>
<dbReference type="Proteomes" id="UP001165740">
    <property type="component" value="Chromosome 7"/>
</dbReference>
<organism evidence="1 3">
    <name type="scientific">Biomphalaria glabrata</name>
    <name type="common">Bloodfluke planorb</name>
    <name type="synonym">Freshwater snail</name>
    <dbReference type="NCBI Taxonomy" id="6526"/>
    <lineage>
        <taxon>Eukaryota</taxon>
        <taxon>Metazoa</taxon>
        <taxon>Spiralia</taxon>
        <taxon>Lophotrochozoa</taxon>
        <taxon>Mollusca</taxon>
        <taxon>Gastropoda</taxon>
        <taxon>Heterobranchia</taxon>
        <taxon>Euthyneura</taxon>
        <taxon>Panpulmonata</taxon>
        <taxon>Hygrophila</taxon>
        <taxon>Lymnaeoidea</taxon>
        <taxon>Planorbidae</taxon>
        <taxon>Biomphalaria</taxon>
    </lineage>
</organism>
<evidence type="ECO:0000313" key="3">
    <source>
        <dbReference type="RefSeq" id="XP_013075956.2"/>
    </source>
</evidence>
<sequence length="262" mass="29745">MDNQQRLWGRLLSRLRWSQRADYSCAQVSQTNPNTSRTKFWQLIRSRSAPVRTITPPPLEVSVISEPGNNVNWPSENSVHLAFNRRLAEQQEGFTPKCLSGLNTQTLLNGQGSVENFSRNCWLENNLHRFGQFPSSVSTDLDSEDEIDTVNNVPTRSQLRMRTFQRVLRANQLINSLLRNSSVDQPVQTTSTIFGNSSISNMNLSGFAFNPEAMIDEPPPYSELPEDPPPSYAESTRIEYQRHAADIQIGHSELLTNADYLY</sequence>
<proteinExistence type="predicted"/>
<dbReference type="GeneID" id="106062235"/>
<keyword evidence="1" id="KW-1185">Reference proteome</keyword>
<evidence type="ECO:0000313" key="2">
    <source>
        <dbReference type="RefSeq" id="XP_013075955.2"/>
    </source>
</evidence>
<dbReference type="RefSeq" id="XP_013075955.2">
    <property type="nucleotide sequence ID" value="XM_013220501.2"/>
</dbReference>
<dbReference type="OrthoDB" id="6107839at2759"/>
<dbReference type="AlphaFoldDB" id="A0A9U8E7I6"/>
<dbReference type="RefSeq" id="XP_013075958.2">
    <property type="nucleotide sequence ID" value="XM_013220504.2"/>
</dbReference>
<accession>A0A9U8E7I6</accession>
<evidence type="ECO:0000313" key="1">
    <source>
        <dbReference type="Proteomes" id="UP001165740"/>
    </source>
</evidence>
<protein>
    <submittedName>
        <fullName evidence="2 3">Uncharacterized protein LOC106062235</fullName>
    </submittedName>
</protein>
<name>A0A9U8E7I6_BIOGL</name>
<dbReference type="KEGG" id="bgt:106062235"/>
<evidence type="ECO:0000313" key="4">
    <source>
        <dbReference type="RefSeq" id="XP_013075958.2"/>
    </source>
</evidence>